<dbReference type="PANTHER" id="PTHR30537">
    <property type="entry name" value="HTH-TYPE TRANSCRIPTIONAL REGULATOR"/>
    <property type="match status" value="1"/>
</dbReference>
<dbReference type="Gene3D" id="1.10.10.10">
    <property type="entry name" value="Winged helix-like DNA-binding domain superfamily/Winged helix DNA-binding domain"/>
    <property type="match status" value="1"/>
</dbReference>
<keyword evidence="3" id="KW-0238">DNA-binding</keyword>
<dbReference type="KEGG" id="vas:GT360_08250"/>
<dbReference type="SUPFAM" id="SSF53850">
    <property type="entry name" value="Periplasmic binding protein-like II"/>
    <property type="match status" value="1"/>
</dbReference>
<comment type="similarity">
    <text evidence="1">Belongs to the LysR transcriptional regulatory family.</text>
</comment>
<dbReference type="PROSITE" id="PS50931">
    <property type="entry name" value="HTH_LYSR"/>
    <property type="match status" value="1"/>
</dbReference>
<dbReference type="CDD" id="cd08422">
    <property type="entry name" value="PBP2_CrgA_like"/>
    <property type="match status" value="1"/>
</dbReference>
<gene>
    <name evidence="6" type="ORF">GT360_08250</name>
</gene>
<dbReference type="RefSeq" id="WP_164648403.1">
    <property type="nucleotide sequence ID" value="NZ_CP047475.1"/>
</dbReference>
<keyword evidence="2" id="KW-0805">Transcription regulation</keyword>
<dbReference type="InterPro" id="IPR036388">
    <property type="entry name" value="WH-like_DNA-bd_sf"/>
</dbReference>
<dbReference type="Pfam" id="PF00126">
    <property type="entry name" value="HTH_1"/>
    <property type="match status" value="1"/>
</dbReference>
<accession>A0A7Z2T356</accession>
<dbReference type="GO" id="GO:0003677">
    <property type="term" value="F:DNA binding"/>
    <property type="evidence" value="ECO:0007669"/>
    <property type="project" value="UniProtKB-KW"/>
</dbReference>
<dbReference type="FunFam" id="1.10.10.10:FF:000001">
    <property type="entry name" value="LysR family transcriptional regulator"/>
    <property type="match status" value="1"/>
</dbReference>
<keyword evidence="7" id="KW-1185">Reference proteome</keyword>
<evidence type="ECO:0000256" key="1">
    <source>
        <dbReference type="ARBA" id="ARBA00009437"/>
    </source>
</evidence>
<dbReference type="EMBL" id="CP047475">
    <property type="protein sequence ID" value="QIA63509.1"/>
    <property type="molecule type" value="Genomic_DNA"/>
</dbReference>
<dbReference type="Proteomes" id="UP000464262">
    <property type="component" value="Chromosome 1"/>
</dbReference>
<dbReference type="Pfam" id="PF03466">
    <property type="entry name" value="LysR_substrate"/>
    <property type="match status" value="1"/>
</dbReference>
<dbReference type="GO" id="GO:0003700">
    <property type="term" value="F:DNA-binding transcription factor activity"/>
    <property type="evidence" value="ECO:0007669"/>
    <property type="project" value="InterPro"/>
</dbReference>
<dbReference type="AlphaFoldDB" id="A0A7Z2T356"/>
<dbReference type="InterPro" id="IPR000847">
    <property type="entry name" value="LysR_HTH_N"/>
</dbReference>
<evidence type="ECO:0000313" key="6">
    <source>
        <dbReference type="EMBL" id="QIA63509.1"/>
    </source>
</evidence>
<reference evidence="6 7" key="1">
    <citation type="submission" date="2020-01" db="EMBL/GenBank/DDBJ databases">
        <title>Whole genome and functional gene identification of agarase of Vibrio HN897.</title>
        <authorList>
            <person name="Liu Y."/>
            <person name="Zhao Z."/>
        </authorList>
    </citation>
    <scope>NUCLEOTIDE SEQUENCE [LARGE SCALE GENOMIC DNA]</scope>
    <source>
        <strain evidence="6 7">HN897</strain>
    </source>
</reference>
<dbReference type="PANTHER" id="PTHR30537:SF5">
    <property type="entry name" value="HTH-TYPE TRANSCRIPTIONAL ACTIVATOR TTDR-RELATED"/>
    <property type="match status" value="1"/>
</dbReference>
<evidence type="ECO:0000256" key="4">
    <source>
        <dbReference type="ARBA" id="ARBA00023163"/>
    </source>
</evidence>
<organism evidence="6 7">
    <name type="scientific">Vibrio astriarenae</name>
    <dbReference type="NCBI Taxonomy" id="1481923"/>
    <lineage>
        <taxon>Bacteria</taxon>
        <taxon>Pseudomonadati</taxon>
        <taxon>Pseudomonadota</taxon>
        <taxon>Gammaproteobacteria</taxon>
        <taxon>Vibrionales</taxon>
        <taxon>Vibrionaceae</taxon>
        <taxon>Vibrio</taxon>
    </lineage>
</organism>
<dbReference type="SUPFAM" id="SSF46785">
    <property type="entry name" value="Winged helix' DNA-binding domain"/>
    <property type="match status" value="1"/>
</dbReference>
<dbReference type="InterPro" id="IPR058163">
    <property type="entry name" value="LysR-type_TF_proteobact-type"/>
</dbReference>
<evidence type="ECO:0000259" key="5">
    <source>
        <dbReference type="PROSITE" id="PS50931"/>
    </source>
</evidence>
<feature type="domain" description="HTH lysR-type" evidence="5">
    <location>
        <begin position="1"/>
        <end position="59"/>
    </location>
</feature>
<sequence length="312" mass="35072">MDKLEMMKTFLCVAQEGSFSKAANKLELSPQLVSKYVAVLEQKLRSRLFHRTTRKVTLTEAGKLYSKRCIQILTDIDEAESALADWHQNVSGELTLNAPMSFGHRHLPALLADFRRQYPDVDINLTLTDDKIDLVEAGVDVALRIGALKSDLLIAKKVADMRLAMMASPDYLKRFGTPKTVDDLRNHVFLNYSFAEQDQLKQFLGINVSELNIQLPIKANNGDYLVEAAAQGGGIVLQPTFIASDCLREGRLVEILPQEKLTDLGLYLVYTNRTFLPNKVRSFIDFTANYYDGVPEWEKPLLNLSPTSDSKS</sequence>
<evidence type="ECO:0000313" key="7">
    <source>
        <dbReference type="Proteomes" id="UP000464262"/>
    </source>
</evidence>
<evidence type="ECO:0000256" key="3">
    <source>
        <dbReference type="ARBA" id="ARBA00023125"/>
    </source>
</evidence>
<evidence type="ECO:0000256" key="2">
    <source>
        <dbReference type="ARBA" id="ARBA00023015"/>
    </source>
</evidence>
<keyword evidence="4" id="KW-0804">Transcription</keyword>
<dbReference type="Gene3D" id="3.40.190.290">
    <property type="match status" value="1"/>
</dbReference>
<protein>
    <submittedName>
        <fullName evidence="6">LysR family transcriptional regulator</fullName>
    </submittedName>
</protein>
<name>A0A7Z2T356_9VIBR</name>
<dbReference type="InterPro" id="IPR005119">
    <property type="entry name" value="LysR_subst-bd"/>
</dbReference>
<proteinExistence type="inferred from homology"/>
<dbReference type="InterPro" id="IPR036390">
    <property type="entry name" value="WH_DNA-bd_sf"/>
</dbReference>